<organism evidence="1 2">
    <name type="scientific">Proteus mirabilis</name>
    <dbReference type="NCBI Taxonomy" id="584"/>
    <lineage>
        <taxon>Bacteria</taxon>
        <taxon>Pseudomonadati</taxon>
        <taxon>Pseudomonadota</taxon>
        <taxon>Gammaproteobacteria</taxon>
        <taxon>Enterobacterales</taxon>
        <taxon>Morganellaceae</taxon>
        <taxon>Proteus</taxon>
    </lineage>
</organism>
<dbReference type="AlphaFoldDB" id="A0A2X2BKX9"/>
<protein>
    <submittedName>
        <fullName evidence="1">Aga operon transcriptional repressor (DeoR-family transcriptional regulator)</fullName>
    </submittedName>
</protein>
<name>A0A2X2BKX9_PROMI</name>
<evidence type="ECO:0000313" key="2">
    <source>
        <dbReference type="Proteomes" id="UP000251485"/>
    </source>
</evidence>
<proteinExistence type="predicted"/>
<dbReference type="SUPFAM" id="SSF100950">
    <property type="entry name" value="NagB/RpiA/CoA transferase-like"/>
    <property type="match status" value="1"/>
</dbReference>
<dbReference type="EMBL" id="UAUE01000001">
    <property type="protein sequence ID" value="SPY93856.1"/>
    <property type="molecule type" value="Genomic_DNA"/>
</dbReference>
<evidence type="ECO:0000313" key="1">
    <source>
        <dbReference type="EMBL" id="SPY93856.1"/>
    </source>
</evidence>
<dbReference type="InterPro" id="IPR037171">
    <property type="entry name" value="NagB/RpiA_transferase-like"/>
</dbReference>
<accession>A0A2X2BKX9</accession>
<reference evidence="1 2" key="1">
    <citation type="submission" date="2018-06" db="EMBL/GenBank/DDBJ databases">
        <authorList>
            <consortium name="Pathogen Informatics"/>
            <person name="Doyle S."/>
        </authorList>
    </citation>
    <scope>NUCLEOTIDE SEQUENCE [LARGE SCALE GENOMIC DNA]</scope>
    <source>
        <strain evidence="1 2">NCTC10975</strain>
    </source>
</reference>
<dbReference type="Proteomes" id="UP000251485">
    <property type="component" value="Unassembled WGS sequence"/>
</dbReference>
<sequence>MCDISETIIAVADSTKFGKRSCHMIREFGDIDVLVTDSGIPDEYVQELKDHKIDVIIVDDKTA</sequence>
<gene>
    <name evidence="1" type="primary">agaR_2</name>
    <name evidence="1" type="ORF">NCTC10975_00181</name>
</gene>